<dbReference type="PANTHER" id="PTHR48112:SF22">
    <property type="entry name" value="MITOCHONDRIAL TRANSCRIPTION FACTOR A, ISOFORM B"/>
    <property type="match status" value="1"/>
</dbReference>
<dbReference type="Gene3D" id="1.10.30.10">
    <property type="entry name" value="High mobility group box domain"/>
    <property type="match status" value="1"/>
</dbReference>
<dbReference type="Pfam" id="PF00505">
    <property type="entry name" value="HMG_box"/>
    <property type="match status" value="1"/>
</dbReference>
<evidence type="ECO:0000256" key="1">
    <source>
        <dbReference type="ARBA" id="ARBA00023125"/>
    </source>
</evidence>
<protein>
    <recommendedName>
        <fullName evidence="3">HMG box domain-containing protein</fullName>
    </recommendedName>
</protein>
<dbReference type="InterPro" id="IPR009071">
    <property type="entry name" value="HMG_box_dom"/>
</dbReference>
<sequence length="168" mass="18431">MAPLLMKKITKDVDSAVQEFCKTMADKYGICAEEAFTQWKASQQKATAAAGPKKRSPFVTFSMSIRATILEENPGFSFGDVSRETGRRWKLLSDEEKKAFTPAPVVMDAAEEQENEDNTEAPATPPPTTTTTTEAPPAPKKKKRGPKKNKTTVAEDASSADNEEEEEN</sequence>
<dbReference type="InterPro" id="IPR050342">
    <property type="entry name" value="HMGB"/>
</dbReference>
<dbReference type="AlphaFoldDB" id="A0A6C0K3D8"/>
<dbReference type="InterPro" id="IPR036910">
    <property type="entry name" value="HMG_box_dom_sf"/>
</dbReference>
<feature type="region of interest" description="Disordered" evidence="2">
    <location>
        <begin position="92"/>
        <end position="168"/>
    </location>
</feature>
<feature type="compositionally biased region" description="Acidic residues" evidence="2">
    <location>
        <begin position="109"/>
        <end position="119"/>
    </location>
</feature>
<feature type="domain" description="HMG box" evidence="3">
    <location>
        <begin position="51"/>
        <end position="100"/>
    </location>
</feature>
<dbReference type="CDD" id="cd00084">
    <property type="entry name" value="HMG-box_SF"/>
    <property type="match status" value="1"/>
</dbReference>
<dbReference type="PROSITE" id="PS50118">
    <property type="entry name" value="HMG_BOX_2"/>
    <property type="match status" value="1"/>
</dbReference>
<feature type="compositionally biased region" description="Low complexity" evidence="2">
    <location>
        <begin position="151"/>
        <end position="160"/>
    </location>
</feature>
<evidence type="ECO:0000313" key="4">
    <source>
        <dbReference type="EMBL" id="QHU11661.1"/>
    </source>
</evidence>
<dbReference type="PANTHER" id="PTHR48112">
    <property type="entry name" value="HIGH MOBILITY GROUP PROTEIN DSP1"/>
    <property type="match status" value="1"/>
</dbReference>
<proteinExistence type="predicted"/>
<accession>A0A6C0K3D8</accession>
<dbReference type="GO" id="GO:0003677">
    <property type="term" value="F:DNA binding"/>
    <property type="evidence" value="ECO:0007669"/>
    <property type="project" value="UniProtKB-KW"/>
</dbReference>
<organism evidence="4">
    <name type="scientific">viral metagenome</name>
    <dbReference type="NCBI Taxonomy" id="1070528"/>
    <lineage>
        <taxon>unclassified sequences</taxon>
        <taxon>metagenomes</taxon>
        <taxon>organismal metagenomes</taxon>
    </lineage>
</organism>
<feature type="compositionally biased region" description="Basic residues" evidence="2">
    <location>
        <begin position="139"/>
        <end position="150"/>
    </location>
</feature>
<name>A0A6C0K3D8_9ZZZZ</name>
<evidence type="ECO:0000256" key="2">
    <source>
        <dbReference type="SAM" id="MobiDB-lite"/>
    </source>
</evidence>
<dbReference type="SUPFAM" id="SSF47095">
    <property type="entry name" value="HMG-box"/>
    <property type="match status" value="1"/>
</dbReference>
<reference evidence="4" key="1">
    <citation type="journal article" date="2020" name="Nature">
        <title>Giant virus diversity and host interactions through global metagenomics.</title>
        <authorList>
            <person name="Schulz F."/>
            <person name="Roux S."/>
            <person name="Paez-Espino D."/>
            <person name="Jungbluth S."/>
            <person name="Walsh D.A."/>
            <person name="Denef V.J."/>
            <person name="McMahon K.D."/>
            <person name="Konstantinidis K.T."/>
            <person name="Eloe-Fadrosh E.A."/>
            <person name="Kyrpides N.C."/>
            <person name="Woyke T."/>
        </authorList>
    </citation>
    <scope>NUCLEOTIDE SEQUENCE</scope>
    <source>
        <strain evidence="4">GVMAG-S-1101169-75</strain>
    </source>
</reference>
<evidence type="ECO:0000259" key="3">
    <source>
        <dbReference type="PROSITE" id="PS50118"/>
    </source>
</evidence>
<dbReference type="EMBL" id="MN740787">
    <property type="protein sequence ID" value="QHU11661.1"/>
    <property type="molecule type" value="Genomic_DNA"/>
</dbReference>
<dbReference type="SMART" id="SM00398">
    <property type="entry name" value="HMG"/>
    <property type="match status" value="1"/>
</dbReference>
<keyword evidence="1" id="KW-0238">DNA-binding</keyword>